<proteinExistence type="predicted"/>
<evidence type="ECO:0000256" key="1">
    <source>
        <dbReference type="SAM" id="SignalP"/>
    </source>
</evidence>
<feature type="domain" description="Bacterial Ig-like" evidence="2">
    <location>
        <begin position="46"/>
        <end position="158"/>
    </location>
</feature>
<keyword evidence="1" id="KW-0732">Signal</keyword>
<dbReference type="Pfam" id="PF20251">
    <property type="entry name" value="Big_14"/>
    <property type="match status" value="1"/>
</dbReference>
<name>A0AB39HR05_9BACI</name>
<evidence type="ECO:0000259" key="2">
    <source>
        <dbReference type="Pfam" id="PF20251"/>
    </source>
</evidence>
<organism evidence="3">
    <name type="scientific">Ornithinibacillus sp. 4-3</name>
    <dbReference type="NCBI Taxonomy" id="3231488"/>
    <lineage>
        <taxon>Bacteria</taxon>
        <taxon>Bacillati</taxon>
        <taxon>Bacillota</taxon>
        <taxon>Bacilli</taxon>
        <taxon>Bacillales</taxon>
        <taxon>Bacillaceae</taxon>
        <taxon>Ornithinibacillus</taxon>
    </lineage>
</organism>
<feature type="signal peptide" evidence="1">
    <location>
        <begin position="1"/>
        <end position="18"/>
    </location>
</feature>
<dbReference type="EMBL" id="CP162599">
    <property type="protein sequence ID" value="XDK34397.1"/>
    <property type="molecule type" value="Genomic_DNA"/>
</dbReference>
<dbReference type="InterPro" id="IPR046878">
    <property type="entry name" value="Big_14"/>
</dbReference>
<protein>
    <submittedName>
        <fullName evidence="3">Immunoglobulin-like domain-containing protein</fullName>
    </submittedName>
</protein>
<evidence type="ECO:0000313" key="3">
    <source>
        <dbReference type="EMBL" id="XDK34397.1"/>
    </source>
</evidence>
<dbReference type="RefSeq" id="WP_368655068.1">
    <property type="nucleotide sequence ID" value="NZ_CP162599.1"/>
</dbReference>
<dbReference type="AlphaFoldDB" id="A0AB39HR05"/>
<gene>
    <name evidence="3" type="ORF">AB4Y30_08615</name>
</gene>
<reference evidence="3" key="1">
    <citation type="submission" date="2024-07" db="EMBL/GenBank/DDBJ databases">
        <title>Halotolerant mesophilic bacterium Ornithinibacillus sp. 4-3, sp. nov., isolated from soil.</title>
        <authorList>
            <person name="Sidarenka A.V."/>
            <person name="Guliayeva D.E."/>
            <person name="Leanovich S.I."/>
            <person name="Hileuskaya K.S."/>
            <person name="Akhremchuk A.E."/>
            <person name="Sikolenko M.A."/>
            <person name="Valentovich L.N."/>
        </authorList>
    </citation>
    <scope>NUCLEOTIDE SEQUENCE</scope>
    <source>
        <strain evidence="3">4-3</strain>
    </source>
</reference>
<sequence>MKHLFMLTFIIISFVLLSGCENSNNEGSNEKTNLTSTTYDIVNDLDGVTMRVKENTVSSTGLTVILENQSDKECIYGEDFLLEKEIDGKWYQVPIALEDNYGFNDIGYDLASSEIKEWTAEWKWLYGSLGKGKYRIVKDVLDFRGTGDYDKHHLAADFTLE</sequence>
<dbReference type="PROSITE" id="PS51257">
    <property type="entry name" value="PROKAR_LIPOPROTEIN"/>
    <property type="match status" value="1"/>
</dbReference>
<accession>A0AB39HR05</accession>
<feature type="chain" id="PRO_5044213240" evidence="1">
    <location>
        <begin position="19"/>
        <end position="161"/>
    </location>
</feature>